<feature type="domain" description="CobW C-terminal" evidence="1">
    <location>
        <begin position="233"/>
        <end position="349"/>
    </location>
</feature>
<dbReference type="EMBL" id="JBHSIW010000017">
    <property type="protein sequence ID" value="MFC4904392.1"/>
    <property type="molecule type" value="Genomic_DNA"/>
</dbReference>
<sequence>MRLVTVSSLDALSRGRACASLAEALPRAVVVLQDLLDDGTVVRRTLRPGFAAQRETTPLEHGCPSCAVRLDLVPALARLQEAGAEHVVVGLSPGVPAATATRALQHLLDRPPVVESAVLACSPAAVEDRIWDGQTLAEAGCTAVDGDERTCGEFLVEELAFADTVLLADPDLVPVDAEQRARGVQLLRELARHADVVEHGAEVRPGRHRPAEALHRAASGCLEPPRGAPSSPFSTVVHRVERPLHPERFRHALSALAAGCCWLRGHVCLAVVPEHRILVQGIGPRVWLENAGPWPVEPRPGFRDAHGAGTDAAGADLVPAGPAEHATVLAATGADLDAAEMTALLTACQLTEEELRSGITGLTDPFGISSPN</sequence>
<evidence type="ECO:0000313" key="2">
    <source>
        <dbReference type="EMBL" id="MFC4904392.1"/>
    </source>
</evidence>
<dbReference type="Proteomes" id="UP001595797">
    <property type="component" value="Unassembled WGS sequence"/>
</dbReference>
<dbReference type="PANTHER" id="PTHR43603">
    <property type="entry name" value="COBW DOMAIN-CONTAINING PROTEIN DDB_G0274527"/>
    <property type="match status" value="1"/>
</dbReference>
<accession>A0ABV9TKE5</accession>
<dbReference type="SUPFAM" id="SSF90002">
    <property type="entry name" value="Hypothetical protein YjiA, C-terminal domain"/>
    <property type="match status" value="1"/>
</dbReference>
<comment type="caution">
    <text evidence="2">The sequence shown here is derived from an EMBL/GenBank/DDBJ whole genome shotgun (WGS) entry which is preliminary data.</text>
</comment>
<dbReference type="InterPro" id="IPR051927">
    <property type="entry name" value="Zn_Chap_cDPG_Synth"/>
</dbReference>
<gene>
    <name evidence="2" type="ORF">ACFPCS_12515</name>
</gene>
<dbReference type="Gene3D" id="3.40.50.300">
    <property type="entry name" value="P-loop containing nucleotide triphosphate hydrolases"/>
    <property type="match status" value="1"/>
</dbReference>
<organism evidence="2 3">
    <name type="scientific">Kocuria oceani</name>
    <dbReference type="NCBI Taxonomy" id="988827"/>
    <lineage>
        <taxon>Bacteria</taxon>
        <taxon>Bacillati</taxon>
        <taxon>Actinomycetota</taxon>
        <taxon>Actinomycetes</taxon>
        <taxon>Micrococcales</taxon>
        <taxon>Micrococcaceae</taxon>
        <taxon>Kocuria</taxon>
    </lineage>
</organism>
<evidence type="ECO:0000259" key="1">
    <source>
        <dbReference type="SMART" id="SM00833"/>
    </source>
</evidence>
<protein>
    <submittedName>
        <fullName evidence="2">GTP-binding protein</fullName>
    </submittedName>
</protein>
<keyword evidence="3" id="KW-1185">Reference proteome</keyword>
<evidence type="ECO:0000313" key="3">
    <source>
        <dbReference type="Proteomes" id="UP001595797"/>
    </source>
</evidence>
<name>A0ABV9TKE5_9MICC</name>
<proteinExistence type="predicted"/>
<dbReference type="InterPro" id="IPR011629">
    <property type="entry name" value="CobW-like_C"/>
</dbReference>
<dbReference type="PANTHER" id="PTHR43603:SF1">
    <property type="entry name" value="ZINC-REGULATED GTPASE METALLOPROTEIN ACTIVATOR 1"/>
    <property type="match status" value="1"/>
</dbReference>
<dbReference type="SMART" id="SM00833">
    <property type="entry name" value="CobW_C"/>
    <property type="match status" value="1"/>
</dbReference>
<dbReference type="RefSeq" id="WP_075871143.1">
    <property type="nucleotide sequence ID" value="NZ_JARAMH010000011.1"/>
</dbReference>
<dbReference type="Pfam" id="PF07683">
    <property type="entry name" value="CobW_C"/>
    <property type="match status" value="1"/>
</dbReference>
<dbReference type="InterPro" id="IPR027417">
    <property type="entry name" value="P-loop_NTPase"/>
</dbReference>
<reference evidence="3" key="1">
    <citation type="journal article" date="2019" name="Int. J. Syst. Evol. Microbiol.">
        <title>The Global Catalogue of Microorganisms (GCM) 10K type strain sequencing project: providing services to taxonomists for standard genome sequencing and annotation.</title>
        <authorList>
            <consortium name="The Broad Institute Genomics Platform"/>
            <consortium name="The Broad Institute Genome Sequencing Center for Infectious Disease"/>
            <person name="Wu L."/>
            <person name="Ma J."/>
        </authorList>
    </citation>
    <scope>NUCLEOTIDE SEQUENCE [LARGE SCALE GENOMIC DNA]</scope>
    <source>
        <strain evidence="3">CGMCC 4.6946</strain>
    </source>
</reference>